<evidence type="ECO:0000313" key="4">
    <source>
        <dbReference type="Proteomes" id="UP001187192"/>
    </source>
</evidence>
<feature type="chain" id="PRO_5041707529" evidence="2">
    <location>
        <begin position="22"/>
        <end position="91"/>
    </location>
</feature>
<organism evidence="3 4">
    <name type="scientific">Ficus carica</name>
    <name type="common">Common fig</name>
    <dbReference type="NCBI Taxonomy" id="3494"/>
    <lineage>
        <taxon>Eukaryota</taxon>
        <taxon>Viridiplantae</taxon>
        <taxon>Streptophyta</taxon>
        <taxon>Embryophyta</taxon>
        <taxon>Tracheophyta</taxon>
        <taxon>Spermatophyta</taxon>
        <taxon>Magnoliopsida</taxon>
        <taxon>eudicotyledons</taxon>
        <taxon>Gunneridae</taxon>
        <taxon>Pentapetalae</taxon>
        <taxon>rosids</taxon>
        <taxon>fabids</taxon>
        <taxon>Rosales</taxon>
        <taxon>Moraceae</taxon>
        <taxon>Ficeae</taxon>
        <taxon>Ficus</taxon>
    </lineage>
</organism>
<dbReference type="AlphaFoldDB" id="A0AA88D1J7"/>
<reference evidence="3" key="1">
    <citation type="submission" date="2023-07" db="EMBL/GenBank/DDBJ databases">
        <title>draft genome sequence of fig (Ficus carica).</title>
        <authorList>
            <person name="Takahashi T."/>
            <person name="Nishimura K."/>
        </authorList>
    </citation>
    <scope>NUCLEOTIDE SEQUENCE</scope>
</reference>
<proteinExistence type="inferred from homology"/>
<dbReference type="InterPro" id="IPR025659">
    <property type="entry name" value="Tubby-like_C"/>
</dbReference>
<dbReference type="SUPFAM" id="SSF54518">
    <property type="entry name" value="Tubby C-terminal domain-like"/>
    <property type="match status" value="1"/>
</dbReference>
<evidence type="ECO:0000256" key="1">
    <source>
        <dbReference type="ARBA" id="ARBA00005437"/>
    </source>
</evidence>
<feature type="signal peptide" evidence="2">
    <location>
        <begin position="1"/>
        <end position="21"/>
    </location>
</feature>
<dbReference type="PANTHER" id="PTHR31087">
    <property type="match status" value="1"/>
</dbReference>
<dbReference type="InterPro" id="IPR007612">
    <property type="entry name" value="LOR"/>
</dbReference>
<dbReference type="Pfam" id="PF04525">
    <property type="entry name" value="LOR"/>
    <property type="match status" value="1"/>
</dbReference>
<keyword evidence="4" id="KW-1185">Reference proteome</keyword>
<keyword evidence="2" id="KW-0732">Signal</keyword>
<accession>A0AA88D1J7</accession>
<comment type="caution">
    <text evidence="3">The sequence shown here is derived from an EMBL/GenBank/DDBJ whole genome shotgun (WGS) entry which is preliminary data.</text>
</comment>
<dbReference type="EMBL" id="BTGU01000011">
    <property type="protein sequence ID" value="GMN40495.1"/>
    <property type="molecule type" value="Genomic_DNA"/>
</dbReference>
<sequence>MGWQGWVHLLASSLRLPGFNSRCLPLGLASASAVEAWFDNGRMHKKYTVQSALFGKDNFMVTVYPNIDYAFVVALIVILDDINTVSQSSST</sequence>
<evidence type="ECO:0000256" key="2">
    <source>
        <dbReference type="SAM" id="SignalP"/>
    </source>
</evidence>
<name>A0AA88D1J7_FICCA</name>
<dbReference type="Gene3D" id="2.40.160.200">
    <property type="entry name" value="LURP1-related"/>
    <property type="match status" value="1"/>
</dbReference>
<dbReference type="InterPro" id="IPR038595">
    <property type="entry name" value="LOR_sf"/>
</dbReference>
<evidence type="ECO:0000313" key="3">
    <source>
        <dbReference type="EMBL" id="GMN40495.1"/>
    </source>
</evidence>
<protein>
    <submittedName>
        <fullName evidence="3">Uncharacterized protein</fullName>
    </submittedName>
</protein>
<gene>
    <name evidence="3" type="ORF">TIFTF001_009720</name>
</gene>
<comment type="similarity">
    <text evidence="1">Belongs to the LOR family.</text>
</comment>
<dbReference type="Proteomes" id="UP001187192">
    <property type="component" value="Unassembled WGS sequence"/>
</dbReference>
<dbReference type="PANTHER" id="PTHR31087:SF85">
    <property type="entry name" value="PROTEIN LURP-ONE-RELATED 7"/>
    <property type="match status" value="1"/>
</dbReference>